<reference evidence="1 2" key="1">
    <citation type="journal article" date="2015" name="Sci. Rep.">
        <title>The power of single molecule real-time sequencing technology in the de novo assembly of a eukaryotic genome.</title>
        <authorList>
            <person name="Sakai H."/>
            <person name="Naito K."/>
            <person name="Ogiso-Tanaka E."/>
            <person name="Takahashi Y."/>
            <person name="Iseki K."/>
            <person name="Muto C."/>
            <person name="Satou K."/>
            <person name="Teruya K."/>
            <person name="Shiroma A."/>
            <person name="Shimoji M."/>
            <person name="Hirano T."/>
            <person name="Itoh T."/>
            <person name="Kaga A."/>
            <person name="Tomooka N."/>
        </authorList>
    </citation>
    <scope>NUCLEOTIDE SEQUENCE [LARGE SCALE GENOMIC DNA]</scope>
    <source>
        <strain evidence="2">cv. Shumari</strain>
    </source>
</reference>
<sequence length="94" mass="10477">KINDNAYILDLPESYGVSPTFNICDLIPFTGDDQQDEADLRTDLLQEGGSDGKPLRNHIGPLTRAMARKIQEEEGSSNILLLWKVTYKNPSSLN</sequence>
<protein>
    <submittedName>
        <fullName evidence="1">Uncharacterized protein</fullName>
    </submittedName>
</protein>
<dbReference type="AlphaFoldDB" id="A0A0S3R181"/>
<proteinExistence type="predicted"/>
<keyword evidence="2" id="KW-1185">Reference proteome</keyword>
<evidence type="ECO:0000313" key="1">
    <source>
        <dbReference type="EMBL" id="BAT74362.1"/>
    </source>
</evidence>
<name>A0A0S3R181_PHAAN</name>
<gene>
    <name evidence="1" type="primary">Vigan.01G201300</name>
    <name evidence="1" type="ORF">VIGAN_01201300</name>
</gene>
<evidence type="ECO:0000313" key="2">
    <source>
        <dbReference type="Proteomes" id="UP000291084"/>
    </source>
</evidence>
<feature type="non-terminal residue" evidence="1">
    <location>
        <position position="1"/>
    </location>
</feature>
<dbReference type="Proteomes" id="UP000291084">
    <property type="component" value="Chromosome 1"/>
</dbReference>
<dbReference type="EMBL" id="AP015034">
    <property type="protein sequence ID" value="BAT74362.1"/>
    <property type="molecule type" value="Genomic_DNA"/>
</dbReference>
<organism evidence="1 2">
    <name type="scientific">Vigna angularis var. angularis</name>
    <dbReference type="NCBI Taxonomy" id="157739"/>
    <lineage>
        <taxon>Eukaryota</taxon>
        <taxon>Viridiplantae</taxon>
        <taxon>Streptophyta</taxon>
        <taxon>Embryophyta</taxon>
        <taxon>Tracheophyta</taxon>
        <taxon>Spermatophyta</taxon>
        <taxon>Magnoliopsida</taxon>
        <taxon>eudicotyledons</taxon>
        <taxon>Gunneridae</taxon>
        <taxon>Pentapetalae</taxon>
        <taxon>rosids</taxon>
        <taxon>fabids</taxon>
        <taxon>Fabales</taxon>
        <taxon>Fabaceae</taxon>
        <taxon>Papilionoideae</taxon>
        <taxon>50 kb inversion clade</taxon>
        <taxon>NPAAA clade</taxon>
        <taxon>indigoferoid/millettioid clade</taxon>
        <taxon>Phaseoleae</taxon>
        <taxon>Vigna</taxon>
    </lineage>
</organism>
<dbReference type="OrthoDB" id="1721574at2759"/>
<accession>A0A0S3R181</accession>